<dbReference type="AlphaFoldDB" id="A0AAP0KA20"/>
<dbReference type="Proteomes" id="UP001419268">
    <property type="component" value="Unassembled WGS sequence"/>
</dbReference>
<dbReference type="EMBL" id="JBBNAG010000003">
    <property type="protein sequence ID" value="KAK9147769.1"/>
    <property type="molecule type" value="Genomic_DNA"/>
</dbReference>
<sequence length="161" mass="17965">MQLIKLRVPDFVNKPQELVTTFLLVLGNEKASKQVFNISGEKYITFDGLAKACAKAAGFPEPKLVHYNPKEFDFGKKEGIPLLRSACKARGSDLGLHFKAAVNEAHYAEENRLEQICLKRYDYFGLSYADVVTVEGIKDVLEVHASLFVEGIAVVQDLIFV</sequence>
<proteinExistence type="predicted"/>
<gene>
    <name evidence="1" type="ORF">Scep_006526</name>
</gene>
<name>A0AAP0KA20_9MAGN</name>
<accession>A0AAP0KA20</accession>
<keyword evidence="2" id="KW-1185">Reference proteome</keyword>
<evidence type="ECO:0000313" key="2">
    <source>
        <dbReference type="Proteomes" id="UP001419268"/>
    </source>
</evidence>
<evidence type="ECO:0000313" key="1">
    <source>
        <dbReference type="EMBL" id="KAK9147769.1"/>
    </source>
</evidence>
<reference evidence="1 2" key="1">
    <citation type="submission" date="2024-01" db="EMBL/GenBank/DDBJ databases">
        <title>Genome assemblies of Stephania.</title>
        <authorList>
            <person name="Yang L."/>
        </authorList>
    </citation>
    <scope>NUCLEOTIDE SEQUENCE [LARGE SCALE GENOMIC DNA]</scope>
    <source>
        <strain evidence="1">JXDWG</strain>
        <tissue evidence="1">Leaf</tissue>
    </source>
</reference>
<protein>
    <submittedName>
        <fullName evidence="1">Uncharacterized protein</fullName>
    </submittedName>
</protein>
<comment type="caution">
    <text evidence="1">The sequence shown here is derived from an EMBL/GenBank/DDBJ whole genome shotgun (WGS) entry which is preliminary data.</text>
</comment>
<organism evidence="1 2">
    <name type="scientific">Stephania cephalantha</name>
    <dbReference type="NCBI Taxonomy" id="152367"/>
    <lineage>
        <taxon>Eukaryota</taxon>
        <taxon>Viridiplantae</taxon>
        <taxon>Streptophyta</taxon>
        <taxon>Embryophyta</taxon>
        <taxon>Tracheophyta</taxon>
        <taxon>Spermatophyta</taxon>
        <taxon>Magnoliopsida</taxon>
        <taxon>Ranunculales</taxon>
        <taxon>Menispermaceae</taxon>
        <taxon>Menispermoideae</taxon>
        <taxon>Cissampelideae</taxon>
        <taxon>Stephania</taxon>
    </lineage>
</organism>